<gene>
    <name evidence="4" type="ORF">HNO91_01890</name>
</gene>
<evidence type="ECO:0000313" key="5">
    <source>
        <dbReference type="Proteomes" id="UP000536720"/>
    </source>
</evidence>
<dbReference type="GO" id="GO:0006099">
    <property type="term" value="P:tricarboxylic acid cycle"/>
    <property type="evidence" value="ECO:0007669"/>
    <property type="project" value="TreeGrafter"/>
</dbReference>
<accession>A0A7Y5Z184</accession>
<comment type="similarity">
    <text evidence="1">Belongs to the isocitrate and isopropylmalate dehydrogenases family.</text>
</comment>
<protein>
    <submittedName>
        <fullName evidence="4">Isocitrate/isopropylmalate dehydrogenase family protein</fullName>
    </submittedName>
</protein>
<proteinExistence type="inferred from homology"/>
<keyword evidence="2" id="KW-0560">Oxidoreductase</keyword>
<reference evidence="4 5" key="1">
    <citation type="journal article" date="2020" name="Front. Plant Sci.">
        <title>Isolation of Rhizosphere Bacteria That Improve Quality and Water Stress Tolerance in Greenhouse Ornamentals.</title>
        <authorList>
            <person name="Nordstedt N.P."/>
            <person name="Jones M.L."/>
        </authorList>
    </citation>
    <scope>NUCLEOTIDE SEQUENCE [LARGE SCALE GENOMIC DNA]</scope>
    <source>
        <strain evidence="4 5">C7D2</strain>
    </source>
</reference>
<dbReference type="SUPFAM" id="SSF53659">
    <property type="entry name" value="Isocitrate/Isopropylmalate dehydrogenase-like"/>
    <property type="match status" value="1"/>
</dbReference>
<evidence type="ECO:0000259" key="3">
    <source>
        <dbReference type="SMART" id="SM01329"/>
    </source>
</evidence>
<dbReference type="InterPro" id="IPR019818">
    <property type="entry name" value="IsoCit/isopropylmalate_DH_CS"/>
</dbReference>
<dbReference type="GO" id="GO:0000287">
    <property type="term" value="F:magnesium ion binding"/>
    <property type="evidence" value="ECO:0007669"/>
    <property type="project" value="InterPro"/>
</dbReference>
<dbReference type="RefSeq" id="WP_175361468.1">
    <property type="nucleotide sequence ID" value="NZ_JABFMR010000001.1"/>
</dbReference>
<evidence type="ECO:0000256" key="1">
    <source>
        <dbReference type="ARBA" id="ARBA00007769"/>
    </source>
</evidence>
<dbReference type="GO" id="GO:0006102">
    <property type="term" value="P:isocitrate metabolic process"/>
    <property type="evidence" value="ECO:0007669"/>
    <property type="project" value="TreeGrafter"/>
</dbReference>
<dbReference type="Proteomes" id="UP000536720">
    <property type="component" value="Unassembled WGS sequence"/>
</dbReference>
<comment type="caution">
    <text evidence="4">The sequence shown here is derived from an EMBL/GenBank/DDBJ whole genome shotgun (WGS) entry which is preliminary data.</text>
</comment>
<dbReference type="PROSITE" id="PS00470">
    <property type="entry name" value="IDH_IMDH"/>
    <property type="match status" value="1"/>
</dbReference>
<dbReference type="AlphaFoldDB" id="A0A7Y5Z184"/>
<dbReference type="PANTHER" id="PTHR11835:SF34">
    <property type="entry name" value="ISOCITRATE DEHYDROGENASE [NAD] SUBUNIT ALPHA, MITOCHONDRIAL"/>
    <property type="match status" value="1"/>
</dbReference>
<feature type="domain" description="Isopropylmalate dehydrogenase-like" evidence="3">
    <location>
        <begin position="6"/>
        <end position="363"/>
    </location>
</feature>
<dbReference type="GO" id="GO:0004449">
    <property type="term" value="F:isocitrate dehydrogenase (NAD+) activity"/>
    <property type="evidence" value="ECO:0007669"/>
    <property type="project" value="TreeGrafter"/>
</dbReference>
<dbReference type="SMART" id="SM01329">
    <property type="entry name" value="Iso_dh"/>
    <property type="match status" value="1"/>
</dbReference>
<dbReference type="Pfam" id="PF00180">
    <property type="entry name" value="Iso_dh"/>
    <property type="match status" value="1"/>
</dbReference>
<dbReference type="InterPro" id="IPR024084">
    <property type="entry name" value="IsoPropMal-DH-like_dom"/>
</dbReference>
<dbReference type="EMBL" id="JABFMR010000001">
    <property type="protein sequence ID" value="NUT85155.1"/>
    <property type="molecule type" value="Genomic_DNA"/>
</dbReference>
<evidence type="ECO:0000256" key="2">
    <source>
        <dbReference type="ARBA" id="ARBA00023002"/>
    </source>
</evidence>
<organism evidence="4 5">
    <name type="scientific">Pseudomonas corrugata</name>
    <dbReference type="NCBI Taxonomy" id="47879"/>
    <lineage>
        <taxon>Bacteria</taxon>
        <taxon>Pseudomonadati</taxon>
        <taxon>Pseudomonadota</taxon>
        <taxon>Gammaproteobacteria</taxon>
        <taxon>Pseudomonadales</taxon>
        <taxon>Pseudomonadaceae</taxon>
        <taxon>Pseudomonas</taxon>
    </lineage>
</organism>
<sequence>MSQRQQVCVLAGDGIGVEVTEAVLPLFEALELPIDLTFGDIGWSCWQKEGNCIPDKTWDLINESNATLLGAITSKPLREAEAELSSTLRGTGRVYVSPVIQLRQKLGLFANVRPVTDVLGNNRYRFSVIRENTEGLYAGLDFASIPQAFEPILAERERNGAPWTRESCTDATMTVRLQTRAGLLRLFRFAFEHARQQGYDRVTLADKPNVLRYSGAFAREILESVAADFPDIQCNIDNVDAVALWMVRRPERFGVIVAENMFGDILSDLGAGVMGGLGLAPSANIGAQGAYFEPVHGSAPAYAGQHRANPSAMFLSVALMLEHLGHAHAAQATRNAVAQVARSDCRTYDLGGTASTFEVATAIVKQTLEGVALLDGVTSRQSRNQDKHDLKKGAHA</sequence>
<dbReference type="Gene3D" id="3.40.718.10">
    <property type="entry name" value="Isopropylmalate Dehydrogenase"/>
    <property type="match status" value="1"/>
</dbReference>
<dbReference type="GO" id="GO:0051287">
    <property type="term" value="F:NAD binding"/>
    <property type="evidence" value="ECO:0007669"/>
    <property type="project" value="InterPro"/>
</dbReference>
<dbReference type="PANTHER" id="PTHR11835">
    <property type="entry name" value="DECARBOXYLATING DEHYDROGENASES-ISOCITRATE, ISOPROPYLMALATE, TARTRATE"/>
    <property type="match status" value="1"/>
</dbReference>
<evidence type="ECO:0000313" key="4">
    <source>
        <dbReference type="EMBL" id="NUT85155.1"/>
    </source>
</evidence>
<name>A0A7Y5Z184_9PSED</name>